<protein>
    <recommendedName>
        <fullName evidence="3">HEAT repeat domain-containing protein</fullName>
    </recommendedName>
</protein>
<reference evidence="1 2" key="1">
    <citation type="journal article" date="2014" name="Proc. Natl. Acad. Sci. U.S.A.">
        <title>Functional type 2 photosynthetic reaction centers found in the rare bacterial phylum Gemmatimonadetes.</title>
        <authorList>
            <person name="Zeng Y."/>
            <person name="Feng F."/>
            <person name="Medova H."/>
            <person name="Dean J."/>
            <person name="Koblizek M."/>
        </authorList>
    </citation>
    <scope>NUCLEOTIDE SEQUENCE [LARGE SCALE GENOMIC DNA]</scope>
    <source>
        <strain evidence="1 2">AP64</strain>
    </source>
</reference>
<dbReference type="RefSeq" id="WP_026848238.1">
    <property type="nucleotide sequence ID" value="NZ_CP011454.1"/>
</dbReference>
<keyword evidence="2" id="KW-1185">Reference proteome</keyword>
<sequence length="682" mass="73034">MSTSVAASPDATTLVQSLLSRLAIAIARRRAYADAHPMAVQADQALTDALTQYLTGEPTLALAVANRELLVNGTLLQAGGNVVRELASRLHSMGIGTVRLQRGVTLEAVSHLVRLLSRRLNDPSLQEPLPVIAGIALGRIDYEQLGLADEEAIRVEITQLWRALAERMLDTAANPGANPSDTPDSASASTLATALSAASTSDTSAQRAFDALSTLADGVSMAPRAVRDTIGERLQELLSATDQGAIVATLRVAGRADRSRLVRNVVNVLPAAAVVRWLHSAAGATGQDLSPHLLRLLSKMSVHFRGRRPEAVDDALRETAAELVGGWDMQHANPAEHAALLDTLAEWSARDGKPAKDAAVQFDSASQEAARLVQMACEMDLVSEDAALAVKRLADTGHSSTVLAWADRAQSEPTRRQLRDLTLTPSAISRTLLANPLDSAAAKQLLDATHEDVAPVLIDALEQCDTRAGRRLIFDRMRTMDSSIIDAVLQRLAAPMPWFLARNLLSLLRDLLVATPEASARLMVGPLLLFQRHEHVAVRREAIRLLASVPSVRASALRRALDDSTAEVQHAAVDVAYVQRKDELPTDVALRLLTLADQENLPLELRDKAVRAVAGTRQAEVRSWLIAHTTRRARLTGSTKLATLTDTVRAALHVLSTTFAADPEAAPVLTLARKAGALGAAA</sequence>
<dbReference type="Proteomes" id="UP000076404">
    <property type="component" value="Chromosome"/>
</dbReference>
<gene>
    <name evidence="1" type="ORF">GEMMAAP_17015</name>
</gene>
<dbReference type="SUPFAM" id="SSF48371">
    <property type="entry name" value="ARM repeat"/>
    <property type="match status" value="1"/>
</dbReference>
<evidence type="ECO:0000313" key="2">
    <source>
        <dbReference type="Proteomes" id="UP000076404"/>
    </source>
</evidence>
<accession>A0A143BLY9</accession>
<reference evidence="1 2" key="2">
    <citation type="journal article" date="2016" name="Environ. Microbiol. Rep.">
        <title>Metagenomic evidence for the presence of phototrophic Gemmatimonadetes bacteria in diverse environments.</title>
        <authorList>
            <person name="Zeng Y."/>
            <person name="Baumbach J."/>
            <person name="Barbosa E.G."/>
            <person name="Azevedo V."/>
            <person name="Zhang C."/>
            <person name="Koblizek M."/>
        </authorList>
    </citation>
    <scope>NUCLEOTIDE SEQUENCE [LARGE SCALE GENOMIC DNA]</scope>
    <source>
        <strain evidence="1 2">AP64</strain>
    </source>
</reference>
<evidence type="ECO:0008006" key="3">
    <source>
        <dbReference type="Google" id="ProtNLM"/>
    </source>
</evidence>
<dbReference type="KEGG" id="gph:GEMMAAP_17015"/>
<dbReference type="EMBL" id="CP011454">
    <property type="protein sequence ID" value="AMW06028.1"/>
    <property type="molecule type" value="Genomic_DNA"/>
</dbReference>
<proteinExistence type="predicted"/>
<name>A0A143BLY9_9BACT</name>
<evidence type="ECO:0000313" key="1">
    <source>
        <dbReference type="EMBL" id="AMW06028.1"/>
    </source>
</evidence>
<organism evidence="1 2">
    <name type="scientific">Gemmatimonas phototrophica</name>
    <dbReference type="NCBI Taxonomy" id="1379270"/>
    <lineage>
        <taxon>Bacteria</taxon>
        <taxon>Pseudomonadati</taxon>
        <taxon>Gemmatimonadota</taxon>
        <taxon>Gemmatimonadia</taxon>
        <taxon>Gemmatimonadales</taxon>
        <taxon>Gemmatimonadaceae</taxon>
        <taxon>Gemmatimonas</taxon>
    </lineage>
</organism>
<dbReference type="AlphaFoldDB" id="A0A143BLY9"/>
<dbReference type="InterPro" id="IPR016024">
    <property type="entry name" value="ARM-type_fold"/>
</dbReference>